<proteinExistence type="predicted"/>
<reference evidence="1" key="1">
    <citation type="journal article" date="2021" name="Proc. Natl. Acad. Sci. U.S.A.">
        <title>A Catalog of Tens of Thousands of Viruses from Human Metagenomes Reveals Hidden Associations with Chronic Diseases.</title>
        <authorList>
            <person name="Tisza M.J."/>
            <person name="Buck C.B."/>
        </authorList>
    </citation>
    <scope>NUCLEOTIDE SEQUENCE</scope>
    <source>
        <strain evidence="1">Ct0f722</strain>
    </source>
</reference>
<name>A0A8S5LPJ9_9CAUD</name>
<dbReference type="EMBL" id="BK015890">
    <property type="protein sequence ID" value="DAD71973.1"/>
    <property type="molecule type" value="Genomic_DNA"/>
</dbReference>
<sequence length="66" mass="6934">MGIWMVLVTTGCLIYGVAHEGITPNISSIMDTYMITGASLLGVDSVASIWKNKGANNSSEEPSTEA</sequence>
<accession>A0A8S5LPJ9</accession>
<organism evidence="1">
    <name type="scientific">Myoviridae sp. ct0f722</name>
    <dbReference type="NCBI Taxonomy" id="2827599"/>
    <lineage>
        <taxon>Viruses</taxon>
        <taxon>Duplodnaviria</taxon>
        <taxon>Heunggongvirae</taxon>
        <taxon>Uroviricota</taxon>
        <taxon>Caudoviricetes</taxon>
    </lineage>
</organism>
<evidence type="ECO:0000313" key="1">
    <source>
        <dbReference type="EMBL" id="DAD71973.1"/>
    </source>
</evidence>
<protein>
    <recommendedName>
        <fullName evidence="2">Holin</fullName>
    </recommendedName>
</protein>
<evidence type="ECO:0008006" key="2">
    <source>
        <dbReference type="Google" id="ProtNLM"/>
    </source>
</evidence>